<feature type="region of interest" description="Disordered" evidence="6">
    <location>
        <begin position="175"/>
        <end position="292"/>
    </location>
</feature>
<evidence type="ECO:0008006" key="12">
    <source>
        <dbReference type="Google" id="ProtNLM"/>
    </source>
</evidence>
<dbReference type="SMART" id="SM00324">
    <property type="entry name" value="RhoGAP"/>
    <property type="match status" value="1"/>
</dbReference>
<dbReference type="PROSITE" id="PS50081">
    <property type="entry name" value="ZF_DAG_PE_2"/>
    <property type="match status" value="1"/>
</dbReference>
<dbReference type="FunFam" id="1.10.555.10:FF:000043">
    <property type="entry name" value="Rho GTPase activator Rga"/>
    <property type="match status" value="1"/>
</dbReference>
<dbReference type="PANTHER" id="PTHR23176">
    <property type="entry name" value="RHO/RAC/CDC GTPASE-ACTIVATING PROTEIN"/>
    <property type="match status" value="1"/>
</dbReference>
<feature type="compositionally biased region" description="Low complexity" evidence="6">
    <location>
        <begin position="625"/>
        <end position="640"/>
    </location>
</feature>
<feature type="domain" description="LIM zinc-binding" evidence="7">
    <location>
        <begin position="14"/>
        <end position="76"/>
    </location>
</feature>
<dbReference type="PANTHER" id="PTHR23176:SF129">
    <property type="entry name" value="RHO GTPASE ACTIVATING PROTEIN AT 16F, ISOFORM E-RELATED"/>
    <property type="match status" value="1"/>
</dbReference>
<evidence type="ECO:0000256" key="3">
    <source>
        <dbReference type="ARBA" id="ARBA00022833"/>
    </source>
</evidence>
<feature type="domain" description="Rho-GAP" evidence="9">
    <location>
        <begin position="842"/>
        <end position="1031"/>
    </location>
</feature>
<dbReference type="Pfam" id="PF00412">
    <property type="entry name" value="LIM"/>
    <property type="match status" value="2"/>
</dbReference>
<evidence type="ECO:0000313" key="11">
    <source>
        <dbReference type="Proteomes" id="UP000193560"/>
    </source>
</evidence>
<evidence type="ECO:0000256" key="2">
    <source>
        <dbReference type="ARBA" id="ARBA00022723"/>
    </source>
</evidence>
<dbReference type="PROSITE" id="PS50023">
    <property type="entry name" value="LIM_DOMAIN_2"/>
    <property type="match status" value="1"/>
</dbReference>
<evidence type="ECO:0000259" key="8">
    <source>
        <dbReference type="PROSITE" id="PS50081"/>
    </source>
</evidence>
<feature type="compositionally biased region" description="Polar residues" evidence="6">
    <location>
        <begin position="252"/>
        <end position="261"/>
    </location>
</feature>
<dbReference type="InterPro" id="IPR002219">
    <property type="entry name" value="PKC_DAG/PE"/>
</dbReference>
<feature type="compositionally biased region" description="Polar residues" evidence="6">
    <location>
        <begin position="641"/>
        <end position="651"/>
    </location>
</feature>
<dbReference type="PROSITE" id="PS50238">
    <property type="entry name" value="RHOGAP"/>
    <property type="match status" value="1"/>
</dbReference>
<feature type="region of interest" description="Disordered" evidence="6">
    <location>
        <begin position="610"/>
        <end position="674"/>
    </location>
</feature>
<reference evidence="10 11" key="1">
    <citation type="submission" date="2016-07" db="EMBL/GenBank/DDBJ databases">
        <title>Pervasive Adenine N6-methylation of Active Genes in Fungi.</title>
        <authorList>
            <consortium name="DOE Joint Genome Institute"/>
            <person name="Mondo S.J."/>
            <person name="Dannebaum R.O."/>
            <person name="Kuo R.C."/>
            <person name="Labutti K."/>
            <person name="Haridas S."/>
            <person name="Kuo A."/>
            <person name="Salamov A."/>
            <person name="Ahrendt S.R."/>
            <person name="Lipzen A."/>
            <person name="Sullivan W."/>
            <person name="Andreopoulos W.B."/>
            <person name="Clum A."/>
            <person name="Lindquist E."/>
            <person name="Daum C."/>
            <person name="Ramamoorthy G.K."/>
            <person name="Gryganskyi A."/>
            <person name="Culley D."/>
            <person name="Magnuson J.K."/>
            <person name="James T.Y."/>
            <person name="O'Malley M.A."/>
            <person name="Stajich J.E."/>
            <person name="Spatafora J.W."/>
            <person name="Visel A."/>
            <person name="Grigoriev I.V."/>
        </authorList>
    </citation>
    <scope>NUCLEOTIDE SEQUENCE [LARGE SCALE GENOMIC DNA]</scope>
    <source>
        <strain evidence="10 11">NRRL 1336</strain>
    </source>
</reference>
<dbReference type="STRING" id="90262.A0A1X2IIB6"/>
<keyword evidence="11" id="KW-1185">Reference proteome</keyword>
<dbReference type="SMART" id="SM00109">
    <property type="entry name" value="C1"/>
    <property type="match status" value="1"/>
</dbReference>
<feature type="domain" description="Phorbol-ester/DAG-type" evidence="8">
    <location>
        <begin position="768"/>
        <end position="816"/>
    </location>
</feature>
<dbReference type="OrthoDB" id="79452at2759"/>
<dbReference type="GO" id="GO:0007165">
    <property type="term" value="P:signal transduction"/>
    <property type="evidence" value="ECO:0007669"/>
    <property type="project" value="InterPro"/>
</dbReference>
<evidence type="ECO:0000313" key="10">
    <source>
        <dbReference type="EMBL" id="ORZ17155.1"/>
    </source>
</evidence>
<feature type="compositionally biased region" description="Low complexity" evidence="6">
    <location>
        <begin position="235"/>
        <end position="250"/>
    </location>
</feature>
<dbReference type="CDD" id="cd20824">
    <property type="entry name" value="C1_SpBZZ1-like"/>
    <property type="match status" value="1"/>
</dbReference>
<evidence type="ECO:0000256" key="6">
    <source>
        <dbReference type="SAM" id="MobiDB-lite"/>
    </source>
</evidence>
<proteinExistence type="predicted"/>
<dbReference type="PROSITE" id="PS00479">
    <property type="entry name" value="ZF_DAG_PE_1"/>
    <property type="match status" value="1"/>
</dbReference>
<dbReference type="AlphaFoldDB" id="A0A1X2IIB6"/>
<dbReference type="InterPro" id="IPR050729">
    <property type="entry name" value="Rho-GAP"/>
</dbReference>
<feature type="compositionally biased region" description="Low complexity" evidence="6">
    <location>
        <begin position="183"/>
        <end position="224"/>
    </location>
</feature>
<keyword evidence="4" id="KW-0440">LIM domain</keyword>
<dbReference type="Gene3D" id="3.30.60.20">
    <property type="match status" value="1"/>
</dbReference>
<dbReference type="Pfam" id="PF00130">
    <property type="entry name" value="C1_1"/>
    <property type="match status" value="1"/>
</dbReference>
<protein>
    <recommendedName>
        <fullName evidence="12">RhoGAP-domain-containing protein</fullName>
    </recommendedName>
</protein>
<feature type="region of interest" description="Disordered" evidence="6">
    <location>
        <begin position="455"/>
        <end position="482"/>
    </location>
</feature>
<dbReference type="SMART" id="SM00132">
    <property type="entry name" value="LIM"/>
    <property type="match status" value="2"/>
</dbReference>
<evidence type="ECO:0000256" key="1">
    <source>
        <dbReference type="ARBA" id="ARBA00022468"/>
    </source>
</evidence>
<dbReference type="InterPro" id="IPR000198">
    <property type="entry name" value="RhoGAP_dom"/>
</dbReference>
<accession>A0A1X2IIB6</accession>
<keyword evidence="5" id="KW-0175">Coiled coil</keyword>
<dbReference type="GO" id="GO:0005737">
    <property type="term" value="C:cytoplasm"/>
    <property type="evidence" value="ECO:0007669"/>
    <property type="project" value="TreeGrafter"/>
</dbReference>
<sequence>MIAATPTTKRSSHHVCTGCSAPISGGSVVSFGEALFHLHCFSCAKCQQKLDCQSNLLLLTDGRPVCEDCSYVCKRCGHVIGEEAIMTGKESYHAGCFRCIGCNKSIDDLIYTQTSKGIYCTACHKASKEKKNHLLNIADRPLPNTPSPSSSTAVIGNASVAPILKSRATTAQDNCGRTISFNTSSSSSSIPPSSSSPSSSLTSSTSSSPSTTTTSSHTQPTSTSMKLANALGVGSLSTSLSETSTTKRSLGPSPTTSASTLTNTSRSKYNNSNSSSNSISTNSSSSRSHQTKPLELALPDIPSLNLSFFDDDSSELSNLTKSLGVNLHNGGNDNKNGSRAGTIGNTKINRASELLKSSLDHFPQPPTTNSNSYIVYDTTTIDSIPDNVADLKEKLKQTSNRLASTESNFTTLKTASQKALDEFSKAKEEFAKEMGIRQQHEYTILQLRRQLVSLQQQQQPSTSTSTTTTSTSKSTQDGPSPVIAEQEIDRLAGVKVELEKSCTQLKRNRDALATEIDKMVQQAQAGLEDSVLEQHQSALQEHIRSLMAERDALKTETEQLNKARDEVIHEMVVLNTKNAELSSMNNDLSRRMSEREREAAAIMAGTSFIHHTPSPSPSTELLVNSPVSSSSMPRKSSETSVMMQRMTSRDSNGSKEGSSSSGGPSKMFKMKKPKGNNVFNKLTSYGASFAGNNNNSSSSIIGVSKKDYHNYYGASPPQQHHAFYGAHENQSLYNLNTTSSMNIAGEMTRKASKQSCDGGNGGTTSPGSHNFIPTSFLRPVKCSACGEKIWGATEYRCQGCGSISHTKCMPHIPALCYATSSSLELVSPTESEGPKQVSMFGTSLASRVAFEERDVPLLVEQCIAAVETRGMDYEGIYRKSGGAAQMRTIQLSFEANEPLNLKDEDEINDICAVTSVLKQYFRELPNPLLPYELYDQFMDAVRMSLGDSKMNKFMELLSQLPKANYDTMKLLMVHLENVRNQSEANLMTTKNLAMVFGPTLLRDKDATRDLLDMSYKNATIEYIINHTQLLFAD</sequence>
<dbReference type="CDD" id="cd00159">
    <property type="entry name" value="RhoGAP"/>
    <property type="match status" value="1"/>
</dbReference>
<keyword evidence="3 4" id="KW-0862">Zinc</keyword>
<dbReference type="GO" id="GO:0005096">
    <property type="term" value="F:GTPase activator activity"/>
    <property type="evidence" value="ECO:0007669"/>
    <property type="project" value="UniProtKB-KW"/>
</dbReference>
<dbReference type="EMBL" id="MCGE01000010">
    <property type="protein sequence ID" value="ORZ17155.1"/>
    <property type="molecule type" value="Genomic_DNA"/>
</dbReference>
<organism evidence="10 11">
    <name type="scientific">Absidia repens</name>
    <dbReference type="NCBI Taxonomy" id="90262"/>
    <lineage>
        <taxon>Eukaryota</taxon>
        <taxon>Fungi</taxon>
        <taxon>Fungi incertae sedis</taxon>
        <taxon>Mucoromycota</taxon>
        <taxon>Mucoromycotina</taxon>
        <taxon>Mucoromycetes</taxon>
        <taxon>Mucorales</taxon>
        <taxon>Cunninghamellaceae</taxon>
        <taxon>Absidia</taxon>
    </lineage>
</organism>
<dbReference type="InterPro" id="IPR046349">
    <property type="entry name" value="C1-like_sf"/>
</dbReference>
<keyword evidence="1" id="KW-0343">GTPase activation</keyword>
<feature type="compositionally biased region" description="Low complexity" evidence="6">
    <location>
        <begin position="654"/>
        <end position="667"/>
    </location>
</feature>
<feature type="compositionally biased region" description="Low complexity" evidence="6">
    <location>
        <begin position="455"/>
        <end position="476"/>
    </location>
</feature>
<feature type="coiled-coil region" evidence="5">
    <location>
        <begin position="495"/>
        <end position="598"/>
    </location>
</feature>
<evidence type="ECO:0000259" key="7">
    <source>
        <dbReference type="PROSITE" id="PS50023"/>
    </source>
</evidence>
<dbReference type="SUPFAM" id="SSF57889">
    <property type="entry name" value="Cysteine-rich domain"/>
    <property type="match status" value="1"/>
</dbReference>
<gene>
    <name evidence="10" type="ORF">BCR42DRAFT_414026</name>
</gene>
<dbReference type="Pfam" id="PF00620">
    <property type="entry name" value="RhoGAP"/>
    <property type="match status" value="1"/>
</dbReference>
<evidence type="ECO:0000259" key="9">
    <source>
        <dbReference type="PROSITE" id="PS50238"/>
    </source>
</evidence>
<name>A0A1X2IIB6_9FUNG</name>
<dbReference type="InterPro" id="IPR001781">
    <property type="entry name" value="Znf_LIM"/>
</dbReference>
<dbReference type="GO" id="GO:0046872">
    <property type="term" value="F:metal ion binding"/>
    <property type="evidence" value="ECO:0007669"/>
    <property type="project" value="UniProtKB-KW"/>
</dbReference>
<evidence type="ECO:0000256" key="4">
    <source>
        <dbReference type="PROSITE-ProRule" id="PRU00125"/>
    </source>
</evidence>
<evidence type="ECO:0000256" key="5">
    <source>
        <dbReference type="SAM" id="Coils"/>
    </source>
</evidence>
<comment type="caution">
    <text evidence="10">The sequence shown here is derived from an EMBL/GenBank/DDBJ whole genome shotgun (WGS) entry which is preliminary data.</text>
</comment>
<feature type="compositionally biased region" description="Low complexity" evidence="6">
    <location>
        <begin position="262"/>
        <end position="288"/>
    </location>
</feature>
<dbReference type="SUPFAM" id="SSF48350">
    <property type="entry name" value="GTPase activation domain, GAP"/>
    <property type="match status" value="1"/>
</dbReference>
<dbReference type="InterPro" id="IPR008936">
    <property type="entry name" value="Rho_GTPase_activation_prot"/>
</dbReference>
<dbReference type="Gene3D" id="2.10.110.10">
    <property type="entry name" value="Cysteine Rich Protein"/>
    <property type="match status" value="2"/>
</dbReference>
<keyword evidence="2 4" id="KW-0479">Metal-binding</keyword>
<dbReference type="Gene3D" id="1.10.555.10">
    <property type="entry name" value="Rho GTPase activation protein"/>
    <property type="match status" value="1"/>
</dbReference>
<dbReference type="PROSITE" id="PS00478">
    <property type="entry name" value="LIM_DOMAIN_1"/>
    <property type="match status" value="2"/>
</dbReference>
<dbReference type="Proteomes" id="UP000193560">
    <property type="component" value="Unassembled WGS sequence"/>
</dbReference>